<evidence type="ECO:0000313" key="2">
    <source>
        <dbReference type="Proteomes" id="UP000054928"/>
    </source>
</evidence>
<dbReference type="RefSeq" id="XP_024578754.1">
    <property type="nucleotide sequence ID" value="XM_024728260.2"/>
</dbReference>
<proteinExistence type="predicted"/>
<keyword evidence="2" id="KW-1185">Reference proteome</keyword>
<accession>A0A0P1AN26</accession>
<dbReference type="OrthoDB" id="121753at2759"/>
<protein>
    <submittedName>
        <fullName evidence="1">Uncharacterized protein</fullName>
    </submittedName>
</protein>
<dbReference type="GeneID" id="36409671"/>
<dbReference type="EMBL" id="CCYD01000645">
    <property type="protein sequence ID" value="CEG42385.1"/>
    <property type="molecule type" value="Genomic_DNA"/>
</dbReference>
<dbReference type="Proteomes" id="UP000054928">
    <property type="component" value="Unassembled WGS sequence"/>
</dbReference>
<reference evidence="2" key="1">
    <citation type="submission" date="2014-09" db="EMBL/GenBank/DDBJ databases">
        <authorList>
            <person name="Sharma Rahul"/>
            <person name="Thines Marco"/>
        </authorList>
    </citation>
    <scope>NUCLEOTIDE SEQUENCE [LARGE SCALE GENOMIC DNA]</scope>
</reference>
<organism evidence="1 2">
    <name type="scientific">Plasmopara halstedii</name>
    <name type="common">Downy mildew of sunflower</name>
    <dbReference type="NCBI Taxonomy" id="4781"/>
    <lineage>
        <taxon>Eukaryota</taxon>
        <taxon>Sar</taxon>
        <taxon>Stramenopiles</taxon>
        <taxon>Oomycota</taxon>
        <taxon>Peronosporomycetes</taxon>
        <taxon>Peronosporales</taxon>
        <taxon>Peronosporaceae</taxon>
        <taxon>Plasmopara</taxon>
    </lineage>
</organism>
<dbReference type="AlphaFoldDB" id="A0A0P1AN26"/>
<sequence>MLYKVQDSCGWSNLCESCFFDQSFDEVTGINSNKMCVTLCVDSMQKHQHDFGITTSKFYLALAPLCDLTLLKCPKLIGRDVINLFSNGS</sequence>
<evidence type="ECO:0000313" key="1">
    <source>
        <dbReference type="EMBL" id="CEG42385.1"/>
    </source>
</evidence>
<name>A0A0P1AN26_PLAHL</name>